<feature type="transmembrane region" description="Helical" evidence="1">
    <location>
        <begin position="200"/>
        <end position="222"/>
    </location>
</feature>
<dbReference type="InterPro" id="IPR050039">
    <property type="entry name" value="MAB_1171c-like"/>
</dbReference>
<dbReference type="eggNOG" id="ENOG5033IXZ">
    <property type="taxonomic scope" value="Bacteria"/>
</dbReference>
<evidence type="ECO:0000256" key="1">
    <source>
        <dbReference type="SAM" id="Phobius"/>
    </source>
</evidence>
<evidence type="ECO:0000259" key="2">
    <source>
        <dbReference type="Pfam" id="PF20182"/>
    </source>
</evidence>
<feature type="transmembrane region" description="Helical" evidence="1">
    <location>
        <begin position="87"/>
        <end position="106"/>
    </location>
</feature>
<feature type="domain" description="DUF6545" evidence="2">
    <location>
        <begin position="232"/>
        <end position="365"/>
    </location>
</feature>
<reference evidence="3" key="1">
    <citation type="submission" date="2007-10" db="EMBL/GenBank/DDBJ databases">
        <title>Complete sequence of Salinispora arenicola CNS-205.</title>
        <authorList>
            <consortium name="US DOE Joint Genome Institute"/>
            <person name="Copeland A."/>
            <person name="Lucas S."/>
            <person name="Lapidus A."/>
            <person name="Barry K."/>
            <person name="Glavina del Rio T."/>
            <person name="Dalin E."/>
            <person name="Tice H."/>
            <person name="Pitluck S."/>
            <person name="Foster B."/>
            <person name="Schmutz J."/>
            <person name="Larimer F."/>
            <person name="Land M."/>
            <person name="Hauser L."/>
            <person name="Kyrpides N."/>
            <person name="Ivanova N."/>
            <person name="Jensen P.R."/>
            <person name="Moore B.S."/>
            <person name="Penn K."/>
            <person name="Jenkins C."/>
            <person name="Udwary D."/>
            <person name="Xiang L."/>
            <person name="Gontang E."/>
            <person name="Richardson P."/>
        </authorList>
    </citation>
    <scope>NUCLEOTIDE SEQUENCE [LARGE SCALE GENOMIC DNA]</scope>
    <source>
        <strain evidence="3">CNS-205</strain>
    </source>
</reference>
<feature type="transmembrane region" description="Helical" evidence="1">
    <location>
        <begin position="243"/>
        <end position="262"/>
    </location>
</feature>
<name>A8M8E0_SALAI</name>
<feature type="transmembrane region" description="Helical" evidence="1">
    <location>
        <begin position="160"/>
        <end position="180"/>
    </location>
</feature>
<gene>
    <name evidence="3" type="ordered locus">Sare_4705</name>
</gene>
<feature type="transmembrane region" description="Helical" evidence="1">
    <location>
        <begin position="126"/>
        <end position="148"/>
    </location>
</feature>
<keyword evidence="1" id="KW-1133">Transmembrane helix</keyword>
<dbReference type="Pfam" id="PF20182">
    <property type="entry name" value="DUF6545"/>
    <property type="match status" value="1"/>
</dbReference>
<accession>A8M8E0</accession>
<sequence length="393" mass="42501">MVEARARVRAQRDPAVVALRVAFTAKGVAFVLATPAVAAAVDRHSGIPDLGALVIHLAGGVVFSVAVLGAVAFWAHPSAKARQRARWHAGIALLVGISMVSLWVLAALESDQRADHYLVQGADRPIVDGYLLLYVGGLLVALAEIARICLRYARIAGDSWLRIGLYSTALGAMIYSVNFINRAAGIIFVRLGLDPLRWELVVVLGLAVGMPLIIGGLTVPAWGPHLSAARSWIRDWRIHRSLYAIWFPLYQLIPAIALHAPGTSYGDLNYRLCRRTVEIWDGMLLLRAYRDSRVAEYAARQAAAAGLPTDEQRVIVEAAGFKAALHAKQRGRMPPQREVEPDTSRRGDDIISEARWLARVARAYQASPIVAAAVALADSLVDETIPDSPTGAG</sequence>
<dbReference type="NCBIfam" id="NF042915">
    <property type="entry name" value="MAB_1171c_fam"/>
    <property type="match status" value="1"/>
</dbReference>
<evidence type="ECO:0000313" key="3">
    <source>
        <dbReference type="EMBL" id="ABW00459.1"/>
    </source>
</evidence>
<dbReference type="KEGG" id="saq:Sare_4705"/>
<dbReference type="EMBL" id="CP000850">
    <property type="protein sequence ID" value="ABW00459.1"/>
    <property type="molecule type" value="Genomic_DNA"/>
</dbReference>
<proteinExistence type="predicted"/>
<feature type="transmembrane region" description="Helical" evidence="1">
    <location>
        <begin position="53"/>
        <end position="75"/>
    </location>
</feature>
<dbReference type="HOGENOM" id="CLU_042795_1_0_11"/>
<organism evidence="3">
    <name type="scientific">Salinispora arenicola (strain CNS-205)</name>
    <dbReference type="NCBI Taxonomy" id="391037"/>
    <lineage>
        <taxon>Bacteria</taxon>
        <taxon>Bacillati</taxon>
        <taxon>Actinomycetota</taxon>
        <taxon>Actinomycetes</taxon>
        <taxon>Micromonosporales</taxon>
        <taxon>Micromonosporaceae</taxon>
        <taxon>Salinispora</taxon>
    </lineage>
</organism>
<protein>
    <recommendedName>
        <fullName evidence="2">DUF6545 domain-containing protein</fullName>
    </recommendedName>
</protein>
<feature type="transmembrane region" description="Helical" evidence="1">
    <location>
        <begin position="21"/>
        <end position="41"/>
    </location>
</feature>
<dbReference type="InterPro" id="IPR046675">
    <property type="entry name" value="DUF6545"/>
</dbReference>
<dbReference type="STRING" id="391037.Sare_4705"/>
<keyword evidence="1" id="KW-0472">Membrane</keyword>
<dbReference type="AlphaFoldDB" id="A8M8E0"/>
<keyword evidence="1" id="KW-0812">Transmembrane</keyword>